<protein>
    <submittedName>
        <fullName evidence="2">Ser/Thr protein kinase RdoA (MazF antagonist)</fullName>
    </submittedName>
</protein>
<keyword evidence="2" id="KW-0808">Transferase</keyword>
<dbReference type="GO" id="GO:0016301">
    <property type="term" value="F:kinase activity"/>
    <property type="evidence" value="ECO:0007669"/>
    <property type="project" value="UniProtKB-KW"/>
</dbReference>
<name>A0A841G223_9ACTN</name>
<evidence type="ECO:0000313" key="2">
    <source>
        <dbReference type="EMBL" id="MBB6038200.1"/>
    </source>
</evidence>
<dbReference type="InterPro" id="IPR002575">
    <property type="entry name" value="Aminoglycoside_PTrfase"/>
</dbReference>
<comment type="caution">
    <text evidence="2">The sequence shown here is derived from an EMBL/GenBank/DDBJ whole genome shotgun (WGS) entry which is preliminary data.</text>
</comment>
<dbReference type="InterPro" id="IPR011009">
    <property type="entry name" value="Kinase-like_dom_sf"/>
</dbReference>
<keyword evidence="3" id="KW-1185">Reference proteome</keyword>
<proteinExistence type="predicted"/>
<keyword evidence="2" id="KW-0418">Kinase</keyword>
<dbReference type="SUPFAM" id="SSF56112">
    <property type="entry name" value="Protein kinase-like (PK-like)"/>
    <property type="match status" value="1"/>
</dbReference>
<dbReference type="EMBL" id="JACHGT010000015">
    <property type="protein sequence ID" value="MBB6038200.1"/>
    <property type="molecule type" value="Genomic_DNA"/>
</dbReference>
<dbReference type="AlphaFoldDB" id="A0A841G223"/>
<feature type="domain" description="Aminoglycoside phosphotransferase" evidence="1">
    <location>
        <begin position="33"/>
        <end position="234"/>
    </location>
</feature>
<organism evidence="2 3">
    <name type="scientific">Phytomonospora endophytica</name>
    <dbReference type="NCBI Taxonomy" id="714109"/>
    <lineage>
        <taxon>Bacteria</taxon>
        <taxon>Bacillati</taxon>
        <taxon>Actinomycetota</taxon>
        <taxon>Actinomycetes</taxon>
        <taxon>Micromonosporales</taxon>
        <taxon>Micromonosporaceae</taxon>
        <taxon>Phytomonospora</taxon>
    </lineage>
</organism>
<dbReference type="RefSeq" id="WP_184790990.1">
    <property type="nucleotide sequence ID" value="NZ_BONT01000047.1"/>
</dbReference>
<evidence type="ECO:0000313" key="3">
    <source>
        <dbReference type="Proteomes" id="UP000548476"/>
    </source>
</evidence>
<sequence>MATSNLEQVLEVATVGTGARVTDIVQLSGSPVSSVFRVLLTDDRAVIAKVYDPAHKYRAERERHLHTLVANSGDVAVPPLLDGNDGSTVLLFADIGLEPSTARLSQLGGLLARFHGLRPEAGLLPGGRARLRPFAEQLVSLVNSAGDLIPSEVLGVIREAAVLAPRCPQVLCHGDLHAGNVLHIPGRAPWRPVVIDFEQATIAPAEYDLARTLVITDSFGTDSRQELLSAYRPQIRPELLAPMVLFHATSGWIHAVRDGRHVRRWERRFHAARTALPSPRP</sequence>
<dbReference type="Pfam" id="PF01636">
    <property type="entry name" value="APH"/>
    <property type="match status" value="1"/>
</dbReference>
<accession>A0A841G223</accession>
<gene>
    <name evidence="2" type="ORF">HNR73_006080</name>
</gene>
<reference evidence="2 3" key="1">
    <citation type="submission" date="2020-08" db="EMBL/GenBank/DDBJ databases">
        <title>Genomic Encyclopedia of Type Strains, Phase IV (KMG-IV): sequencing the most valuable type-strain genomes for metagenomic binning, comparative biology and taxonomic classification.</title>
        <authorList>
            <person name="Goeker M."/>
        </authorList>
    </citation>
    <scope>NUCLEOTIDE SEQUENCE [LARGE SCALE GENOMIC DNA]</scope>
    <source>
        <strain evidence="2 3">YIM 65646</strain>
    </source>
</reference>
<dbReference type="Proteomes" id="UP000548476">
    <property type="component" value="Unassembled WGS sequence"/>
</dbReference>
<dbReference type="Gene3D" id="3.90.1200.10">
    <property type="match status" value="1"/>
</dbReference>
<evidence type="ECO:0000259" key="1">
    <source>
        <dbReference type="Pfam" id="PF01636"/>
    </source>
</evidence>